<accession>A0A445MRV9</accession>
<sequence>MSCGHCGSSLAPAAGSDTEELRREQEHCGDWRVVDARWEAEEEPVRCGDNVLMKARVRGDGSRNDAPVEFVVKHCHGQRSVAHGNSHTERHRAQIIWPSKKPCARMGQPEVFFTAEAGGDHCDSEQLSFHNYADFGRETFRVGGPQPGDVQIEFRNGEFIITVTAYLISRAENRPEADPSVPWAQSAADINRRIPIGDPISNDVLTEHANRIEAIYANKLLLHRRNCQRGEDCDCDPSFRCCKFPLVVKVRLLNHTAVSGINTVEVWNNSYHVANFWPDYDRDSTYDWFNGWHTGDPCPAHQRGFHDDCQACLENQTRTGGRNPCSHHQWGLADEDCADCREIRHGVQSLALAHEVGHYMGFYDEYPESQSGRVHPQAGTSPNFWQTNAPGHLMGLGADGGNVGDQLTAYYFEAFQAEFSQRMGEEFDFIPDSRGSQSET</sequence>
<organism evidence="2">
    <name type="scientific">uncultured Desulfobacterium sp</name>
    <dbReference type="NCBI Taxonomy" id="201089"/>
    <lineage>
        <taxon>Bacteria</taxon>
        <taxon>Pseudomonadati</taxon>
        <taxon>Thermodesulfobacteriota</taxon>
        <taxon>Desulfobacteria</taxon>
        <taxon>Desulfobacterales</taxon>
        <taxon>Desulfobacteriaceae</taxon>
        <taxon>Desulfobacterium</taxon>
        <taxon>environmental samples</taxon>
    </lineage>
</organism>
<dbReference type="AlphaFoldDB" id="A0A445MRV9"/>
<proteinExistence type="predicted"/>
<name>A0A445MRV9_9BACT</name>
<reference evidence="2" key="1">
    <citation type="submission" date="2018-01" db="EMBL/GenBank/DDBJ databases">
        <authorList>
            <person name="Regsiter A."/>
            <person name="William W."/>
        </authorList>
    </citation>
    <scope>NUCLEOTIDE SEQUENCE</scope>
    <source>
        <strain evidence="2">TRIP AH-1</strain>
    </source>
</reference>
<evidence type="ECO:0000313" key="2">
    <source>
        <dbReference type="EMBL" id="SPD72186.1"/>
    </source>
</evidence>
<evidence type="ECO:0000256" key="1">
    <source>
        <dbReference type="SAM" id="MobiDB-lite"/>
    </source>
</evidence>
<feature type="region of interest" description="Disordered" evidence="1">
    <location>
        <begin position="1"/>
        <end position="22"/>
    </location>
</feature>
<protein>
    <submittedName>
        <fullName evidence="2">Uncharacterized protein</fullName>
    </submittedName>
</protein>
<gene>
    <name evidence="2" type="ORF">PITCH_A1260009</name>
</gene>
<dbReference type="EMBL" id="OJIN01000031">
    <property type="protein sequence ID" value="SPD72186.1"/>
    <property type="molecule type" value="Genomic_DNA"/>
</dbReference>